<organism evidence="2">
    <name type="scientific">Laccaria bicolor (strain S238N-H82 / ATCC MYA-4686)</name>
    <name type="common">Bicoloured deceiver</name>
    <name type="synonym">Laccaria laccata var. bicolor</name>
    <dbReference type="NCBI Taxonomy" id="486041"/>
    <lineage>
        <taxon>Eukaryota</taxon>
        <taxon>Fungi</taxon>
        <taxon>Dikarya</taxon>
        <taxon>Basidiomycota</taxon>
        <taxon>Agaricomycotina</taxon>
        <taxon>Agaricomycetes</taxon>
        <taxon>Agaricomycetidae</taxon>
        <taxon>Agaricales</taxon>
        <taxon>Agaricineae</taxon>
        <taxon>Hydnangiaceae</taxon>
        <taxon>Laccaria</taxon>
    </lineage>
</organism>
<keyword evidence="2" id="KW-1185">Reference proteome</keyword>
<dbReference type="EMBL" id="DS547142">
    <property type="protein sequence ID" value="EDR01173.1"/>
    <property type="molecule type" value="Genomic_DNA"/>
</dbReference>
<proteinExistence type="predicted"/>
<dbReference type="KEGG" id="lbc:LACBIDRAFT_312435"/>
<dbReference type="HOGENOM" id="CLU_2850113_0_0_1"/>
<protein>
    <submittedName>
        <fullName evidence="1">Predicted protein</fullName>
    </submittedName>
</protein>
<reference evidence="1 2" key="1">
    <citation type="journal article" date="2008" name="Nature">
        <title>The genome of Laccaria bicolor provides insights into mycorrhizal symbiosis.</title>
        <authorList>
            <person name="Martin F."/>
            <person name="Aerts A."/>
            <person name="Ahren D."/>
            <person name="Brun A."/>
            <person name="Danchin E.G.J."/>
            <person name="Duchaussoy F."/>
            <person name="Gibon J."/>
            <person name="Kohler A."/>
            <person name="Lindquist E."/>
            <person name="Pereda V."/>
            <person name="Salamov A."/>
            <person name="Shapiro H.J."/>
            <person name="Wuyts J."/>
            <person name="Blaudez D."/>
            <person name="Buee M."/>
            <person name="Brokstein P."/>
            <person name="Canbaeck B."/>
            <person name="Cohen D."/>
            <person name="Courty P.E."/>
            <person name="Coutinho P.M."/>
            <person name="Delaruelle C."/>
            <person name="Detter J.C."/>
            <person name="Deveau A."/>
            <person name="DiFazio S."/>
            <person name="Duplessis S."/>
            <person name="Fraissinet-Tachet L."/>
            <person name="Lucic E."/>
            <person name="Frey-Klett P."/>
            <person name="Fourrey C."/>
            <person name="Feussner I."/>
            <person name="Gay G."/>
            <person name="Grimwood J."/>
            <person name="Hoegger P.J."/>
            <person name="Jain P."/>
            <person name="Kilaru S."/>
            <person name="Labbe J."/>
            <person name="Lin Y.C."/>
            <person name="Legue V."/>
            <person name="Le Tacon F."/>
            <person name="Marmeisse R."/>
            <person name="Melayah D."/>
            <person name="Montanini B."/>
            <person name="Muratet M."/>
            <person name="Nehls U."/>
            <person name="Niculita-Hirzel H."/>
            <person name="Oudot-Le Secq M.P."/>
            <person name="Peter M."/>
            <person name="Quesneville H."/>
            <person name="Rajashekar B."/>
            <person name="Reich M."/>
            <person name="Rouhier N."/>
            <person name="Schmutz J."/>
            <person name="Yin T."/>
            <person name="Chalot M."/>
            <person name="Henrissat B."/>
            <person name="Kuees U."/>
            <person name="Lucas S."/>
            <person name="Van de Peer Y."/>
            <person name="Podila G.K."/>
            <person name="Polle A."/>
            <person name="Pukkila P.J."/>
            <person name="Richardson P.M."/>
            <person name="Rouze P."/>
            <person name="Sanders I.R."/>
            <person name="Stajich J.E."/>
            <person name="Tunlid A."/>
            <person name="Tuskan G."/>
            <person name="Grigoriev I.V."/>
        </authorList>
    </citation>
    <scope>NUCLEOTIDE SEQUENCE [LARGE SCALE GENOMIC DNA]</scope>
    <source>
        <strain evidence="2">S238N-H82 / ATCC MYA-4686</strain>
    </source>
</reference>
<dbReference type="InParanoid" id="B0DW59"/>
<dbReference type="AlphaFoldDB" id="B0DW59"/>
<sequence>MRGSRRAKVDMQIGFLPLSVFPFHVAHGGCSGKTQVIHRVIPQQLSCSLLRGDLGVGKGQDETAY</sequence>
<dbReference type="Proteomes" id="UP000001194">
    <property type="component" value="Unassembled WGS sequence"/>
</dbReference>
<evidence type="ECO:0000313" key="2">
    <source>
        <dbReference type="Proteomes" id="UP000001194"/>
    </source>
</evidence>
<dbReference type="GeneID" id="6083815"/>
<accession>B0DW59</accession>
<dbReference type="RefSeq" id="XP_001888215.1">
    <property type="nucleotide sequence ID" value="XM_001888180.1"/>
</dbReference>
<evidence type="ECO:0000313" key="1">
    <source>
        <dbReference type="EMBL" id="EDR01173.1"/>
    </source>
</evidence>
<gene>
    <name evidence="1" type="ORF">LACBIDRAFT_312435</name>
</gene>
<name>B0DW59_LACBS</name>